<dbReference type="CDD" id="cd02412">
    <property type="entry name" value="KH-II_30S_S3"/>
    <property type="match status" value="1"/>
</dbReference>
<dbReference type="GO" id="GO:0003735">
    <property type="term" value="F:structural constituent of ribosome"/>
    <property type="evidence" value="ECO:0007669"/>
    <property type="project" value="InterPro"/>
</dbReference>
<sequence>MGQKVNPIGLRIGITRGWDSIWFSQADYKKNLHEDIRIRRFIQGRFKEAGVVKVVVERFPEKINVNLHTAKPGVVIGKNGANIEAVKKVLKTMTEKPLNLNIIEVKKPETIAQCIAESIAIQIQERQPFRRVMKQELRRAMRGGVEGIKILISGRLNGADMARREGYREGRIPLHTLRAKIDLGFREASTTFGQIGVKVWTYTGDFINSKEESEEDKYAVKRRTN</sequence>
<evidence type="ECO:0000256" key="4">
    <source>
        <dbReference type="ARBA" id="ARBA00022980"/>
    </source>
</evidence>
<dbReference type="InterPro" id="IPR001351">
    <property type="entry name" value="Ribosomal_uS3_C"/>
</dbReference>
<dbReference type="SUPFAM" id="SSF54814">
    <property type="entry name" value="Prokaryotic type KH domain (KH-domain type II)"/>
    <property type="match status" value="1"/>
</dbReference>
<dbReference type="PANTHER" id="PTHR11760">
    <property type="entry name" value="30S/40S RIBOSOMAL PROTEIN S3"/>
    <property type="match status" value="1"/>
</dbReference>
<evidence type="ECO:0000256" key="7">
    <source>
        <dbReference type="ARBA" id="ARBA00035257"/>
    </source>
</evidence>
<dbReference type="InterPro" id="IPR005704">
    <property type="entry name" value="Ribosomal_uS3_bac-typ"/>
</dbReference>
<name>A0A2M9Y9N7_9LEPT</name>
<evidence type="ECO:0000256" key="8">
    <source>
        <dbReference type="HAMAP-Rule" id="MF_01309"/>
    </source>
</evidence>
<evidence type="ECO:0000256" key="9">
    <source>
        <dbReference type="RuleBase" id="RU003624"/>
    </source>
</evidence>
<dbReference type="FunFam" id="3.30.300.20:FF:000001">
    <property type="entry name" value="30S ribosomal protein S3"/>
    <property type="match status" value="1"/>
</dbReference>
<evidence type="ECO:0000256" key="2">
    <source>
        <dbReference type="ARBA" id="ARBA00022730"/>
    </source>
</evidence>
<evidence type="ECO:0000313" key="11">
    <source>
        <dbReference type="EMBL" id="PJZ48281.1"/>
    </source>
</evidence>
<dbReference type="SMART" id="SM00322">
    <property type="entry name" value="KH"/>
    <property type="match status" value="1"/>
</dbReference>
<keyword evidence="3 8" id="KW-0694">RNA-binding</keyword>
<feature type="domain" description="KH type-2" evidence="10">
    <location>
        <begin position="38"/>
        <end position="106"/>
    </location>
</feature>
<evidence type="ECO:0000256" key="6">
    <source>
        <dbReference type="ARBA" id="ARBA00024998"/>
    </source>
</evidence>
<dbReference type="GO" id="GO:0019843">
    <property type="term" value="F:rRNA binding"/>
    <property type="evidence" value="ECO:0007669"/>
    <property type="project" value="UniProtKB-UniRule"/>
</dbReference>
<dbReference type="OrthoDB" id="9806396at2"/>
<comment type="caution">
    <text evidence="11">The sequence shown here is derived from an EMBL/GenBank/DDBJ whole genome shotgun (WGS) entry which is preliminary data.</text>
</comment>
<dbReference type="InterPro" id="IPR009019">
    <property type="entry name" value="KH_sf_prok-type"/>
</dbReference>
<dbReference type="InterPro" id="IPR004087">
    <property type="entry name" value="KH_dom"/>
</dbReference>
<dbReference type="RefSeq" id="WP_086448204.1">
    <property type="nucleotide sequence ID" value="NZ_NPDR01000006.1"/>
</dbReference>
<dbReference type="GO" id="GO:0022627">
    <property type="term" value="C:cytosolic small ribosomal subunit"/>
    <property type="evidence" value="ECO:0007669"/>
    <property type="project" value="TreeGrafter"/>
</dbReference>
<proteinExistence type="inferred from homology"/>
<dbReference type="GO" id="GO:0003729">
    <property type="term" value="F:mRNA binding"/>
    <property type="evidence" value="ECO:0007669"/>
    <property type="project" value="UniProtKB-UniRule"/>
</dbReference>
<dbReference type="InterPro" id="IPR018280">
    <property type="entry name" value="Ribosomal_uS3_CS"/>
</dbReference>
<dbReference type="PROSITE" id="PS50823">
    <property type="entry name" value="KH_TYPE_2"/>
    <property type="match status" value="1"/>
</dbReference>
<comment type="function">
    <text evidence="6 8">Binds the lower part of the 30S subunit head. Binds mRNA in the 70S ribosome, positioning it for translation.</text>
</comment>
<evidence type="ECO:0000256" key="1">
    <source>
        <dbReference type="ARBA" id="ARBA00010761"/>
    </source>
</evidence>
<evidence type="ECO:0000313" key="12">
    <source>
        <dbReference type="Proteomes" id="UP000231926"/>
    </source>
</evidence>
<comment type="subunit">
    <text evidence="8">Part of the 30S ribosomal subunit. Forms a tight complex with proteins S10 and S14.</text>
</comment>
<keyword evidence="5 8" id="KW-0687">Ribonucleoprotein</keyword>
<dbReference type="Gene3D" id="3.30.300.20">
    <property type="match status" value="1"/>
</dbReference>
<dbReference type="AlphaFoldDB" id="A0A2M9Y9N7"/>
<dbReference type="InterPro" id="IPR015946">
    <property type="entry name" value="KH_dom-like_a/b"/>
</dbReference>
<dbReference type="InterPro" id="IPR057258">
    <property type="entry name" value="Ribosomal_uS3"/>
</dbReference>
<dbReference type="InterPro" id="IPR004044">
    <property type="entry name" value="KH_dom_type_2"/>
</dbReference>
<organism evidence="11 12">
    <name type="scientific">Leptospira saintgironsiae</name>
    <dbReference type="NCBI Taxonomy" id="2023183"/>
    <lineage>
        <taxon>Bacteria</taxon>
        <taxon>Pseudomonadati</taxon>
        <taxon>Spirochaetota</taxon>
        <taxon>Spirochaetia</taxon>
        <taxon>Leptospirales</taxon>
        <taxon>Leptospiraceae</taxon>
        <taxon>Leptospira</taxon>
    </lineage>
</organism>
<gene>
    <name evidence="8" type="primary">rpsC</name>
    <name evidence="11" type="ORF">CH362_13760</name>
</gene>
<comment type="similarity">
    <text evidence="1 8 9">Belongs to the universal ribosomal protein uS3 family.</text>
</comment>
<dbReference type="SUPFAM" id="SSF54821">
    <property type="entry name" value="Ribosomal protein S3 C-terminal domain"/>
    <property type="match status" value="1"/>
</dbReference>
<keyword evidence="4 8" id="KW-0689">Ribosomal protein</keyword>
<dbReference type="Proteomes" id="UP000231926">
    <property type="component" value="Unassembled WGS sequence"/>
</dbReference>
<keyword evidence="2 8" id="KW-0699">rRNA-binding</keyword>
<dbReference type="InterPro" id="IPR036419">
    <property type="entry name" value="Ribosomal_S3_C_sf"/>
</dbReference>
<accession>A0A2M9Y9N7</accession>
<evidence type="ECO:0000259" key="10">
    <source>
        <dbReference type="PROSITE" id="PS50823"/>
    </source>
</evidence>
<dbReference type="PANTHER" id="PTHR11760:SF19">
    <property type="entry name" value="SMALL RIBOSOMAL SUBUNIT PROTEIN US3C"/>
    <property type="match status" value="1"/>
</dbReference>
<dbReference type="HAMAP" id="MF_01309_B">
    <property type="entry name" value="Ribosomal_uS3_B"/>
    <property type="match status" value="1"/>
</dbReference>
<evidence type="ECO:0000256" key="3">
    <source>
        <dbReference type="ARBA" id="ARBA00022884"/>
    </source>
</evidence>
<dbReference type="PROSITE" id="PS00548">
    <property type="entry name" value="RIBOSOMAL_S3"/>
    <property type="match status" value="1"/>
</dbReference>
<dbReference type="GO" id="GO:0006412">
    <property type="term" value="P:translation"/>
    <property type="evidence" value="ECO:0007669"/>
    <property type="project" value="UniProtKB-UniRule"/>
</dbReference>
<dbReference type="Pfam" id="PF00189">
    <property type="entry name" value="Ribosomal_S3_C"/>
    <property type="match status" value="1"/>
</dbReference>
<dbReference type="FunFam" id="3.30.1140.32:FF:000010">
    <property type="entry name" value="30S ribosomal protein S3"/>
    <property type="match status" value="1"/>
</dbReference>
<evidence type="ECO:0000256" key="5">
    <source>
        <dbReference type="ARBA" id="ARBA00023274"/>
    </source>
</evidence>
<dbReference type="NCBIfam" id="TIGR01009">
    <property type="entry name" value="rpsC_bact"/>
    <property type="match status" value="1"/>
</dbReference>
<dbReference type="EMBL" id="NPDR01000006">
    <property type="protein sequence ID" value="PJZ48281.1"/>
    <property type="molecule type" value="Genomic_DNA"/>
</dbReference>
<dbReference type="Gene3D" id="3.30.1140.32">
    <property type="entry name" value="Ribosomal protein S3, C-terminal domain"/>
    <property type="match status" value="1"/>
</dbReference>
<protein>
    <recommendedName>
        <fullName evidence="7 8">Small ribosomal subunit protein uS3</fullName>
    </recommendedName>
</protein>
<keyword evidence="12" id="KW-1185">Reference proteome</keyword>
<reference evidence="11 12" key="1">
    <citation type="submission" date="2017-07" db="EMBL/GenBank/DDBJ databases">
        <title>Leptospira spp. isolated from tropical soils.</title>
        <authorList>
            <person name="Thibeaux R."/>
            <person name="Iraola G."/>
            <person name="Ferres I."/>
            <person name="Bierque E."/>
            <person name="Girault D."/>
            <person name="Soupe-Gilbert M.-E."/>
            <person name="Picardeau M."/>
            <person name="Goarant C."/>
        </authorList>
    </citation>
    <scope>NUCLEOTIDE SEQUENCE [LARGE SCALE GENOMIC DNA]</scope>
    <source>
        <strain evidence="11 12">FH4-C-A2</strain>
    </source>
</reference>
<dbReference type="Pfam" id="PF07650">
    <property type="entry name" value="KH_2"/>
    <property type="match status" value="1"/>
</dbReference>